<protein>
    <submittedName>
        <fullName evidence="2">Uncharacterized protein</fullName>
    </submittedName>
</protein>
<evidence type="ECO:0000313" key="3">
    <source>
        <dbReference type="Proteomes" id="UP001362999"/>
    </source>
</evidence>
<name>A0AAW0BZV2_9AGAR</name>
<feature type="compositionally biased region" description="Polar residues" evidence="1">
    <location>
        <begin position="203"/>
        <end position="212"/>
    </location>
</feature>
<feature type="compositionally biased region" description="Basic and acidic residues" evidence="1">
    <location>
        <begin position="182"/>
        <end position="199"/>
    </location>
</feature>
<dbReference type="EMBL" id="JAWWNJ010000024">
    <property type="protein sequence ID" value="KAK7031868.1"/>
    <property type="molecule type" value="Genomic_DNA"/>
</dbReference>
<evidence type="ECO:0000313" key="2">
    <source>
        <dbReference type="EMBL" id="KAK7031868.1"/>
    </source>
</evidence>
<evidence type="ECO:0000256" key="1">
    <source>
        <dbReference type="SAM" id="MobiDB-lite"/>
    </source>
</evidence>
<comment type="caution">
    <text evidence="2">The sequence shown here is derived from an EMBL/GenBank/DDBJ whole genome shotgun (WGS) entry which is preliminary data.</text>
</comment>
<keyword evidence="3" id="KW-1185">Reference proteome</keyword>
<organism evidence="2 3">
    <name type="scientific">Favolaschia claudopus</name>
    <dbReference type="NCBI Taxonomy" id="2862362"/>
    <lineage>
        <taxon>Eukaryota</taxon>
        <taxon>Fungi</taxon>
        <taxon>Dikarya</taxon>
        <taxon>Basidiomycota</taxon>
        <taxon>Agaricomycotina</taxon>
        <taxon>Agaricomycetes</taxon>
        <taxon>Agaricomycetidae</taxon>
        <taxon>Agaricales</taxon>
        <taxon>Marasmiineae</taxon>
        <taxon>Mycenaceae</taxon>
        <taxon>Favolaschia</taxon>
    </lineage>
</organism>
<sequence length="212" mass="23947">MSPRWDALPFTPIHLTFAQPWSSRCIVLILEAGAHGLSMTAAQSSHVRFCINTLPTQLTTRSTTRRSHSHEWSQGISYHWIPHSLKAPKPQFDLPSDSGLKKPIPEESCHDDVLRATTQTEQFRAILDRMLAEEAELRVAITEARLRGLPGIDLCSHDKIREQDNLQKLPELQRDLPAIDSEESKGQDSADHQFREPGDNRPQLLQSGPNHN</sequence>
<reference evidence="2 3" key="1">
    <citation type="journal article" date="2024" name="J Genomics">
        <title>Draft genome sequencing and assembly of Favolaschia claudopus CIRM-BRFM 2984 isolated from oak limbs.</title>
        <authorList>
            <person name="Navarro D."/>
            <person name="Drula E."/>
            <person name="Chaduli D."/>
            <person name="Cazenave R."/>
            <person name="Ahrendt S."/>
            <person name="Wang J."/>
            <person name="Lipzen A."/>
            <person name="Daum C."/>
            <person name="Barry K."/>
            <person name="Grigoriev I.V."/>
            <person name="Favel A."/>
            <person name="Rosso M.N."/>
            <person name="Martin F."/>
        </authorList>
    </citation>
    <scope>NUCLEOTIDE SEQUENCE [LARGE SCALE GENOMIC DNA]</scope>
    <source>
        <strain evidence="2 3">CIRM-BRFM 2984</strain>
    </source>
</reference>
<dbReference type="Proteomes" id="UP001362999">
    <property type="component" value="Unassembled WGS sequence"/>
</dbReference>
<proteinExistence type="predicted"/>
<accession>A0AAW0BZV2</accession>
<feature type="region of interest" description="Disordered" evidence="1">
    <location>
        <begin position="165"/>
        <end position="212"/>
    </location>
</feature>
<gene>
    <name evidence="2" type="ORF">R3P38DRAFT_829535</name>
</gene>
<dbReference type="AlphaFoldDB" id="A0AAW0BZV2"/>